<dbReference type="PANTHER" id="PTHR30314">
    <property type="entry name" value="CELL DIVISION PROTEIN FTSZ-RELATED"/>
    <property type="match status" value="1"/>
</dbReference>
<name>A0A2W5FQG1_9BACT</name>
<sequence length="593" mass="62849">MNIRMNNVNHASTKLSPKITVVGVGGAGGNAVNNMITTNMVGVDFLVCNTDAQAIGGNLADQKIQLGSSLTEGLGAGAKPEVGRAAAEETLDDVMQHLDHANMVFITAGMGGGTGTGAAPVIARACREKGILTVGVVTKPFHFEGSLRMRMAEEGISEMQHYVDTLIVIPNQNLFRVVNEKTTFADAFKMADSVLQSAVRGVTDLIVTPGQINLDFADIRSVMQEMGKAVMGVGESTGERRATEAAEKAISNPLLDDISMKGAKAVIVNVTGGYDMTLFEVDEACNRIRDEVDANANIIFGSSFDESMEGSIRVSVIATGIDAAVTEKKSQTSSQSKMVGGSTVDRIKLSAPMASAPVLPVAQPPEGYAAPVSRPSYVAPSYQPVSYPVQQTVRPAASASYAAAAATAPAYVQPELPPVQQPVSYQAQAYAPAPVQQPVQPQSYQSFVEQPSDSAFRGQRIQGAFIPPQPVESGRDRNESWAAPTATSFAPQAEIQQAPIQTQAPEKKKSGSLFERITSGIRREIAAARDYDDAMDQVAEAPQYEAPRADMRAAPRRAPDMPAQGRLNIDSPSGPSSGDPELEIPAFLRRQAN</sequence>
<dbReference type="Pfam" id="PF00091">
    <property type="entry name" value="Tubulin"/>
    <property type="match status" value="1"/>
</dbReference>
<dbReference type="GO" id="GO:0032153">
    <property type="term" value="C:cell division site"/>
    <property type="evidence" value="ECO:0007669"/>
    <property type="project" value="UniProtKB-UniRule"/>
</dbReference>
<keyword evidence="4 5" id="KW-0342">GTP-binding</keyword>
<keyword evidence="5 7" id="KW-0132">Cell division</keyword>
<keyword evidence="2 5" id="KW-0963">Cytoplasm</keyword>
<gene>
    <name evidence="5" type="primary">ftsZ</name>
    <name evidence="11" type="ORF">DI586_02995</name>
</gene>
<feature type="compositionally biased region" description="Low complexity" evidence="8">
    <location>
        <begin position="570"/>
        <end position="579"/>
    </location>
</feature>
<keyword evidence="3 5" id="KW-0547">Nucleotide-binding</keyword>
<dbReference type="SUPFAM" id="SSF52490">
    <property type="entry name" value="Tubulin nucleotide-binding domain-like"/>
    <property type="match status" value="1"/>
</dbReference>
<feature type="domain" description="Tubulin/FtsZ 2-layer sandwich" evidence="10">
    <location>
        <begin position="212"/>
        <end position="330"/>
    </location>
</feature>
<dbReference type="InterPro" id="IPR036525">
    <property type="entry name" value="Tubulin/FtsZ_GTPase_sf"/>
</dbReference>
<reference evidence="11 12" key="1">
    <citation type="submission" date="2017-08" db="EMBL/GenBank/DDBJ databases">
        <title>Infants hospitalized years apart are colonized by the same room-sourced microbial strains.</title>
        <authorList>
            <person name="Brooks B."/>
            <person name="Olm M.R."/>
            <person name="Firek B.A."/>
            <person name="Baker R."/>
            <person name="Thomas B.C."/>
            <person name="Morowitz M.J."/>
            <person name="Banfield J.F."/>
        </authorList>
    </citation>
    <scope>NUCLEOTIDE SEQUENCE [LARGE SCALE GENOMIC DNA]</scope>
    <source>
        <strain evidence="11">S2_006_000_R2_64</strain>
    </source>
</reference>
<dbReference type="CDD" id="cd02201">
    <property type="entry name" value="FtsZ_type1"/>
    <property type="match status" value="1"/>
</dbReference>
<accession>A0A2W5FQG1</accession>
<dbReference type="InterPro" id="IPR018316">
    <property type="entry name" value="Tubulin/FtsZ_2-layer-sand-dom"/>
</dbReference>
<feature type="binding site" evidence="5">
    <location>
        <position position="144"/>
    </location>
    <ligand>
        <name>GTP</name>
        <dbReference type="ChEBI" id="CHEBI:37565"/>
    </ligand>
</feature>
<dbReference type="Gene3D" id="3.30.1330.20">
    <property type="entry name" value="Tubulin/FtsZ, C-terminal domain"/>
    <property type="match status" value="1"/>
</dbReference>
<dbReference type="PRINTS" id="PR00423">
    <property type="entry name" value="CELLDVISFTSZ"/>
</dbReference>
<dbReference type="GO" id="GO:0005525">
    <property type="term" value="F:GTP binding"/>
    <property type="evidence" value="ECO:0007669"/>
    <property type="project" value="UniProtKB-UniRule"/>
</dbReference>
<feature type="binding site" evidence="5">
    <location>
        <position position="148"/>
    </location>
    <ligand>
        <name>GTP</name>
        <dbReference type="ChEBI" id="CHEBI:37565"/>
    </ligand>
</feature>
<dbReference type="InterPro" id="IPR000158">
    <property type="entry name" value="Cell_div_FtsZ"/>
</dbReference>
<feature type="compositionally biased region" description="Low complexity" evidence="8">
    <location>
        <begin position="490"/>
        <end position="504"/>
    </location>
</feature>
<protein>
    <recommendedName>
        <fullName evidence="5 6">Cell division protein FtsZ</fullName>
    </recommendedName>
</protein>
<dbReference type="EMBL" id="QFOT01000019">
    <property type="protein sequence ID" value="PZP56654.1"/>
    <property type="molecule type" value="Genomic_DNA"/>
</dbReference>
<dbReference type="HAMAP" id="MF_00909">
    <property type="entry name" value="FtsZ"/>
    <property type="match status" value="1"/>
</dbReference>
<comment type="subunit">
    <text evidence="5">Homodimer. Polymerizes to form a dynamic ring structure in a strictly GTP-dependent manner. Interacts directly with several other division proteins.</text>
</comment>
<keyword evidence="5 7" id="KW-0131">Cell cycle</keyword>
<dbReference type="SUPFAM" id="SSF55307">
    <property type="entry name" value="Tubulin C-terminal domain-like"/>
    <property type="match status" value="1"/>
</dbReference>
<feature type="binding site" evidence="5">
    <location>
        <begin position="26"/>
        <end position="30"/>
    </location>
    <ligand>
        <name>GTP</name>
        <dbReference type="ChEBI" id="CHEBI:37565"/>
    </ligand>
</feature>
<dbReference type="InterPro" id="IPR003008">
    <property type="entry name" value="Tubulin_FtsZ_GTPase"/>
</dbReference>
<dbReference type="Pfam" id="PF12327">
    <property type="entry name" value="FtsZ_C"/>
    <property type="match status" value="1"/>
</dbReference>
<evidence type="ECO:0000313" key="12">
    <source>
        <dbReference type="Proteomes" id="UP000249739"/>
    </source>
</evidence>
<dbReference type="FunFam" id="3.30.1330.20:FF:000011">
    <property type="entry name" value="Cell division protein FtsZ"/>
    <property type="match status" value="1"/>
</dbReference>
<comment type="function">
    <text evidence="5 7">Essential cell division protein that forms a contractile ring structure (Z ring) at the future cell division site. The regulation of the ring assembly controls the timing and the location of cell division. One of the functions of the FtsZ ring is to recruit other cell division proteins to the septum to produce a new cell wall between the dividing cells. Binds GTP and shows GTPase activity.</text>
</comment>
<evidence type="ECO:0000256" key="7">
    <source>
        <dbReference type="RuleBase" id="RU000631"/>
    </source>
</evidence>
<dbReference type="InterPro" id="IPR020805">
    <property type="entry name" value="Cell_div_FtsZ_CS"/>
</dbReference>
<dbReference type="InterPro" id="IPR037103">
    <property type="entry name" value="Tubulin/FtsZ-like_C"/>
</dbReference>
<feature type="region of interest" description="Disordered" evidence="8">
    <location>
        <begin position="541"/>
        <end position="593"/>
    </location>
</feature>
<evidence type="ECO:0000259" key="10">
    <source>
        <dbReference type="SMART" id="SM00865"/>
    </source>
</evidence>
<comment type="subcellular location">
    <subcellularLocation>
        <location evidence="5">Cytoplasm</location>
    </subcellularLocation>
    <text evidence="5">Assembles at midcell at the inner surface of the cytoplasmic membrane.</text>
</comment>
<evidence type="ECO:0000256" key="3">
    <source>
        <dbReference type="ARBA" id="ARBA00022741"/>
    </source>
</evidence>
<comment type="caution">
    <text evidence="11">The sequence shown here is derived from an EMBL/GenBank/DDBJ whole genome shotgun (WGS) entry which is preliminary data.</text>
</comment>
<dbReference type="GO" id="GO:0003924">
    <property type="term" value="F:GTPase activity"/>
    <property type="evidence" value="ECO:0007669"/>
    <property type="project" value="UniProtKB-UniRule"/>
</dbReference>
<evidence type="ECO:0000256" key="1">
    <source>
        <dbReference type="ARBA" id="ARBA00009690"/>
    </source>
</evidence>
<feature type="binding site" evidence="5">
    <location>
        <begin position="113"/>
        <end position="115"/>
    </location>
    <ligand>
        <name>GTP</name>
        <dbReference type="ChEBI" id="CHEBI:37565"/>
    </ligand>
</feature>
<comment type="similarity">
    <text evidence="1 5 7">Belongs to the FtsZ family.</text>
</comment>
<evidence type="ECO:0000256" key="5">
    <source>
        <dbReference type="HAMAP-Rule" id="MF_00909"/>
    </source>
</evidence>
<dbReference type="InterPro" id="IPR045061">
    <property type="entry name" value="FtsZ/CetZ"/>
</dbReference>
<feature type="binding site" evidence="5">
    <location>
        <position position="192"/>
    </location>
    <ligand>
        <name>GTP</name>
        <dbReference type="ChEBI" id="CHEBI:37565"/>
    </ligand>
</feature>
<dbReference type="GO" id="GO:0000917">
    <property type="term" value="P:division septum assembly"/>
    <property type="evidence" value="ECO:0007669"/>
    <property type="project" value="UniProtKB-KW"/>
</dbReference>
<feature type="region of interest" description="Disordered" evidence="8">
    <location>
        <begin position="489"/>
        <end position="511"/>
    </location>
</feature>
<evidence type="ECO:0000256" key="6">
    <source>
        <dbReference type="NCBIfam" id="TIGR00065"/>
    </source>
</evidence>
<keyword evidence="5 7" id="KW-0717">Septation</keyword>
<feature type="compositionally biased region" description="Basic and acidic residues" evidence="8">
    <location>
        <begin position="547"/>
        <end position="559"/>
    </location>
</feature>
<proteinExistence type="inferred from homology"/>
<evidence type="ECO:0000256" key="8">
    <source>
        <dbReference type="SAM" id="MobiDB-lite"/>
    </source>
</evidence>
<dbReference type="Gene3D" id="3.40.50.1440">
    <property type="entry name" value="Tubulin/FtsZ, GTPase domain"/>
    <property type="match status" value="1"/>
</dbReference>
<evidence type="ECO:0000259" key="9">
    <source>
        <dbReference type="SMART" id="SM00864"/>
    </source>
</evidence>
<dbReference type="NCBIfam" id="TIGR00065">
    <property type="entry name" value="ftsZ"/>
    <property type="match status" value="1"/>
</dbReference>
<feature type="domain" description="Tubulin/FtsZ GTPase" evidence="9">
    <location>
        <begin position="18"/>
        <end position="210"/>
    </location>
</feature>
<dbReference type="GO" id="GO:0005737">
    <property type="term" value="C:cytoplasm"/>
    <property type="evidence" value="ECO:0007669"/>
    <property type="project" value="UniProtKB-SubCell"/>
</dbReference>
<dbReference type="Proteomes" id="UP000249739">
    <property type="component" value="Unassembled WGS sequence"/>
</dbReference>
<dbReference type="PROSITE" id="PS01135">
    <property type="entry name" value="FTSZ_2"/>
    <property type="match status" value="1"/>
</dbReference>
<dbReference type="AlphaFoldDB" id="A0A2W5FQG1"/>
<organism evidence="11 12">
    <name type="scientific">Micavibrio aeruginosavorus</name>
    <dbReference type="NCBI Taxonomy" id="349221"/>
    <lineage>
        <taxon>Bacteria</taxon>
        <taxon>Pseudomonadati</taxon>
        <taxon>Bdellovibrionota</taxon>
        <taxon>Bdellovibrionia</taxon>
        <taxon>Bdellovibrionales</taxon>
        <taxon>Pseudobdellovibrionaceae</taxon>
        <taxon>Micavibrio</taxon>
    </lineage>
</organism>
<dbReference type="SMART" id="SM00865">
    <property type="entry name" value="Tubulin_C"/>
    <property type="match status" value="1"/>
</dbReference>
<dbReference type="FunFam" id="3.40.50.1440:FF:000001">
    <property type="entry name" value="Cell division protein FtsZ"/>
    <property type="match status" value="1"/>
</dbReference>
<dbReference type="PANTHER" id="PTHR30314:SF3">
    <property type="entry name" value="MITOCHONDRIAL DIVISION PROTEIN FSZA"/>
    <property type="match status" value="1"/>
</dbReference>
<dbReference type="GO" id="GO:0051258">
    <property type="term" value="P:protein polymerization"/>
    <property type="evidence" value="ECO:0007669"/>
    <property type="project" value="UniProtKB-UniRule"/>
</dbReference>
<dbReference type="InterPro" id="IPR024757">
    <property type="entry name" value="FtsZ_C"/>
</dbReference>
<evidence type="ECO:0000313" key="11">
    <source>
        <dbReference type="EMBL" id="PZP56654.1"/>
    </source>
</evidence>
<evidence type="ECO:0000256" key="4">
    <source>
        <dbReference type="ARBA" id="ARBA00023134"/>
    </source>
</evidence>
<dbReference type="InterPro" id="IPR008280">
    <property type="entry name" value="Tub_FtsZ_C"/>
</dbReference>
<evidence type="ECO:0000256" key="2">
    <source>
        <dbReference type="ARBA" id="ARBA00022490"/>
    </source>
</evidence>
<dbReference type="GO" id="GO:0043093">
    <property type="term" value="P:FtsZ-dependent cytokinesis"/>
    <property type="evidence" value="ECO:0007669"/>
    <property type="project" value="UniProtKB-UniRule"/>
</dbReference>
<dbReference type="SMART" id="SM00864">
    <property type="entry name" value="Tubulin"/>
    <property type="match status" value="1"/>
</dbReference>